<protein>
    <submittedName>
        <fullName evidence="10">Sodium:alanine symporter family protein</fullName>
    </submittedName>
</protein>
<keyword evidence="7 9" id="KW-1133">Transmembrane helix</keyword>
<evidence type="ECO:0000256" key="7">
    <source>
        <dbReference type="ARBA" id="ARBA00022989"/>
    </source>
</evidence>
<dbReference type="PRINTS" id="PR00175">
    <property type="entry name" value="NAALASMPORT"/>
</dbReference>
<dbReference type="PANTHER" id="PTHR30330:SF1">
    <property type="entry name" value="AMINO-ACID CARRIER PROTEIN ALST"/>
    <property type="match status" value="1"/>
</dbReference>
<keyword evidence="6 9" id="KW-0769">Symport</keyword>
<evidence type="ECO:0000256" key="1">
    <source>
        <dbReference type="ARBA" id="ARBA00004651"/>
    </source>
</evidence>
<evidence type="ECO:0000256" key="2">
    <source>
        <dbReference type="ARBA" id="ARBA00009261"/>
    </source>
</evidence>
<accession>A0ABR5AQV9</accession>
<evidence type="ECO:0000256" key="5">
    <source>
        <dbReference type="ARBA" id="ARBA00022692"/>
    </source>
</evidence>
<feature type="transmembrane region" description="Helical" evidence="9">
    <location>
        <begin position="86"/>
        <end position="110"/>
    </location>
</feature>
<keyword evidence="5 9" id="KW-0812">Transmembrane</keyword>
<evidence type="ECO:0000256" key="9">
    <source>
        <dbReference type="RuleBase" id="RU363064"/>
    </source>
</evidence>
<evidence type="ECO:0000256" key="4">
    <source>
        <dbReference type="ARBA" id="ARBA00022475"/>
    </source>
</evidence>
<dbReference type="RefSeq" id="WP_370670954.1">
    <property type="nucleotide sequence ID" value="NZ_JARLVI010000021.1"/>
</dbReference>
<feature type="transmembrane region" description="Helical" evidence="9">
    <location>
        <begin position="414"/>
        <end position="438"/>
    </location>
</feature>
<comment type="subcellular location">
    <subcellularLocation>
        <location evidence="1 9">Cell membrane</location>
        <topology evidence="1 9">Multi-pass membrane protein</topology>
    </subcellularLocation>
</comment>
<dbReference type="PROSITE" id="PS00873">
    <property type="entry name" value="NA_ALANINE_SYMP"/>
    <property type="match status" value="1"/>
</dbReference>
<dbReference type="NCBIfam" id="TIGR00835">
    <property type="entry name" value="agcS"/>
    <property type="match status" value="1"/>
</dbReference>
<dbReference type="InterPro" id="IPR001463">
    <property type="entry name" value="Na/Ala_symport"/>
</dbReference>
<name>A0ABR5AQV9_BACBA</name>
<feature type="transmembrane region" description="Helical" evidence="9">
    <location>
        <begin position="188"/>
        <end position="208"/>
    </location>
</feature>
<sequence length="475" mass="51461">MDWMEMIDHYILKINDFLYTNVMIALLIGLGLLFSFGTRFVQFRLFGEMFRVIFEKSTISTKGKAGISSFQAFTVSAASRIGTGNLAGVATAIAAGGPGAVFWMWLIAFIGAASSFVESTLAQIYKVKDETGFRGGPAYYMERGLNKRWMGIIFAITITFCFGLVFNSVQSNTISIAMNESFHVSKPVVGLVLCILTALIIFGGLKRIAHVTQVLVPVMAIIYILVALVVLIMNITEIPAMFMLIIKNAFGIEEALGGTLGAAVMNGIKRGLFSNEAGMGSAPNAAAAAAVSHPVKQGLIQTLGVFVDTIVVCSATAFIILLSGEYLRADASSINLTQSALSVHIGDWASIFLAVAIFLFAFSSVIGNYYYGETNIEFIKNSPAALFVYRLAVLGMVYFGSVAKISLVWDMADLFMAIMALINLVAITMLYKIAVAALKDYQQQRKAGKEPVFYADSIEGVGTADCWERKPQEEK</sequence>
<evidence type="ECO:0000256" key="6">
    <source>
        <dbReference type="ARBA" id="ARBA00022847"/>
    </source>
</evidence>
<gene>
    <name evidence="10" type="ORF">SD77_1746</name>
</gene>
<keyword evidence="11" id="KW-1185">Reference proteome</keyword>
<dbReference type="PANTHER" id="PTHR30330">
    <property type="entry name" value="AGSS FAMILY TRANSPORTER, SODIUM-ALANINE"/>
    <property type="match status" value="1"/>
</dbReference>
<comment type="caution">
    <text evidence="10">The sequence shown here is derived from an EMBL/GenBank/DDBJ whole genome shotgun (WGS) entry which is preliminary data.</text>
</comment>
<keyword evidence="8 9" id="KW-0472">Membrane</keyword>
<dbReference type="Gene3D" id="1.20.1740.10">
    <property type="entry name" value="Amino acid/polyamine transporter I"/>
    <property type="match status" value="1"/>
</dbReference>
<comment type="similarity">
    <text evidence="2 9">Belongs to the alanine or glycine:cation symporter (AGCS) (TC 2.A.25) family.</text>
</comment>
<keyword evidence="3 9" id="KW-0813">Transport</keyword>
<evidence type="ECO:0000256" key="8">
    <source>
        <dbReference type="ARBA" id="ARBA00023136"/>
    </source>
</evidence>
<dbReference type="EMBL" id="JXLP01000017">
    <property type="protein sequence ID" value="KIL77141.1"/>
    <property type="molecule type" value="Genomic_DNA"/>
</dbReference>
<keyword evidence="4 9" id="KW-1003">Cell membrane</keyword>
<feature type="transmembrane region" description="Helical" evidence="9">
    <location>
        <begin position="20"/>
        <end position="41"/>
    </location>
</feature>
<organism evidence="10 11">
    <name type="scientific">Bacillus badius</name>
    <dbReference type="NCBI Taxonomy" id="1455"/>
    <lineage>
        <taxon>Bacteria</taxon>
        <taxon>Bacillati</taxon>
        <taxon>Bacillota</taxon>
        <taxon>Bacilli</taxon>
        <taxon>Bacillales</taxon>
        <taxon>Bacillaceae</taxon>
        <taxon>Pseudobacillus</taxon>
    </lineage>
</organism>
<feature type="transmembrane region" description="Helical" evidence="9">
    <location>
        <begin position="383"/>
        <end position="402"/>
    </location>
</feature>
<reference evidence="10 11" key="1">
    <citation type="submission" date="2015-01" db="EMBL/GenBank/DDBJ databases">
        <title>Genome Assembly of Bacillus badius MTCC 1458.</title>
        <authorList>
            <person name="Verma A."/>
            <person name="Khatri I."/>
            <person name="Mual P."/>
            <person name="Subramanian S."/>
            <person name="Krishnamurthi S."/>
        </authorList>
    </citation>
    <scope>NUCLEOTIDE SEQUENCE [LARGE SCALE GENOMIC DNA]</scope>
    <source>
        <strain evidence="10 11">MTCC 1458</strain>
    </source>
</reference>
<feature type="transmembrane region" description="Helical" evidence="9">
    <location>
        <begin position="305"/>
        <end position="328"/>
    </location>
</feature>
<feature type="transmembrane region" description="Helical" evidence="9">
    <location>
        <begin position="348"/>
        <end position="371"/>
    </location>
</feature>
<dbReference type="Proteomes" id="UP000031982">
    <property type="component" value="Unassembled WGS sequence"/>
</dbReference>
<feature type="transmembrane region" description="Helical" evidence="9">
    <location>
        <begin position="214"/>
        <end position="235"/>
    </location>
</feature>
<feature type="transmembrane region" description="Helical" evidence="9">
    <location>
        <begin position="149"/>
        <end position="167"/>
    </location>
</feature>
<dbReference type="Pfam" id="PF01235">
    <property type="entry name" value="Na_Ala_symp"/>
    <property type="match status" value="1"/>
</dbReference>
<evidence type="ECO:0000256" key="3">
    <source>
        <dbReference type="ARBA" id="ARBA00022448"/>
    </source>
</evidence>
<evidence type="ECO:0000313" key="11">
    <source>
        <dbReference type="Proteomes" id="UP000031982"/>
    </source>
</evidence>
<proteinExistence type="inferred from homology"/>
<evidence type="ECO:0000313" key="10">
    <source>
        <dbReference type="EMBL" id="KIL77141.1"/>
    </source>
</evidence>